<dbReference type="EMBL" id="JAVREZ010000005">
    <property type="protein sequence ID" value="MDT0481879.1"/>
    <property type="molecule type" value="Genomic_DNA"/>
</dbReference>
<dbReference type="SUPFAM" id="SSF53756">
    <property type="entry name" value="UDP-Glycosyltransferase/glycogen phosphorylase"/>
    <property type="match status" value="1"/>
</dbReference>
<comment type="caution">
    <text evidence="1">The sequence shown here is derived from an EMBL/GenBank/DDBJ whole genome shotgun (WGS) entry which is preliminary data.</text>
</comment>
<reference evidence="2" key="1">
    <citation type="submission" date="2023-07" db="EMBL/GenBank/DDBJ databases">
        <title>30 novel species of actinomycetes from the DSMZ collection.</title>
        <authorList>
            <person name="Nouioui I."/>
        </authorList>
    </citation>
    <scope>NUCLEOTIDE SEQUENCE [LARGE SCALE GENOMIC DNA]</scope>
    <source>
        <strain evidence="2">DSM 41640</strain>
    </source>
</reference>
<evidence type="ECO:0000313" key="1">
    <source>
        <dbReference type="EMBL" id="MDT0481879.1"/>
    </source>
</evidence>
<dbReference type="Gene3D" id="3.40.50.2000">
    <property type="entry name" value="Glycogen Phosphorylase B"/>
    <property type="match status" value="1"/>
</dbReference>
<organism evidence="1 2">
    <name type="scientific">Streptomyces doebereineriae</name>
    <dbReference type="NCBI Taxonomy" id="3075528"/>
    <lineage>
        <taxon>Bacteria</taxon>
        <taxon>Bacillati</taxon>
        <taxon>Actinomycetota</taxon>
        <taxon>Actinomycetes</taxon>
        <taxon>Kitasatosporales</taxon>
        <taxon>Streptomycetaceae</taxon>
        <taxon>Streptomyces</taxon>
    </lineage>
</organism>
<evidence type="ECO:0000313" key="2">
    <source>
        <dbReference type="Proteomes" id="UP001183824"/>
    </source>
</evidence>
<evidence type="ECO:0008006" key="3">
    <source>
        <dbReference type="Google" id="ProtNLM"/>
    </source>
</evidence>
<dbReference type="RefSeq" id="WP_311714918.1">
    <property type="nucleotide sequence ID" value="NZ_JAVREZ010000005.1"/>
</dbReference>
<name>A0ABU2V8I9_9ACTN</name>
<gene>
    <name evidence="1" type="ORF">RNB18_17035</name>
</gene>
<sequence>MPDTLVVTSPHYRTYVAGNVDVSLLFGELEKNVDGVRVAPFSLESAAAGAYDVIHVYWPEWVITRDRGTLAARRSAEVVLTALTSARRRGAKLVWDANNVRPHEPVCGEVTANFFRDFSRICDVLLVSNGSLADEFIDEYPALISVRRAHLGNLNYAGAYPSEGIDRDTARARLGLPPDKRIALAFGVVRRYKNLPSLMTTFRRFSLTTSDDVHLVVAGNATDVQLRREIEEVAALAPDLFTLDLRSIPEELVAVYFRAADVVLIATSQSVKSGVAGLAMTLGTPVWLPRRGAAIDYADEVGRPALNLYEGGMTEGIMREALSPVSTEALPTPTALLDGRLGETWRSYAMRVLAVYRSLFE</sequence>
<proteinExistence type="predicted"/>
<protein>
    <recommendedName>
        <fullName evidence="3">Glycosyltransferase</fullName>
    </recommendedName>
</protein>
<accession>A0ABU2V8I9</accession>
<dbReference type="Proteomes" id="UP001183824">
    <property type="component" value="Unassembled WGS sequence"/>
</dbReference>
<keyword evidence="2" id="KW-1185">Reference proteome</keyword>